<dbReference type="Proteomes" id="UP000481360">
    <property type="component" value="Unassembled WGS sequence"/>
</dbReference>
<evidence type="ECO:0000256" key="3">
    <source>
        <dbReference type="ARBA" id="ARBA00023295"/>
    </source>
</evidence>
<dbReference type="GO" id="GO:0016052">
    <property type="term" value="P:carbohydrate catabolic process"/>
    <property type="evidence" value="ECO:0007669"/>
    <property type="project" value="TreeGrafter"/>
</dbReference>
<evidence type="ECO:0000256" key="2">
    <source>
        <dbReference type="ARBA" id="ARBA00022801"/>
    </source>
</evidence>
<comment type="caution">
    <text evidence="5">The sequence shown here is derived from an EMBL/GenBank/DDBJ whole genome shotgun (WGS) entry which is preliminary data.</text>
</comment>
<dbReference type="PRINTS" id="PR00131">
    <property type="entry name" value="GLHYDRLASE1"/>
</dbReference>
<sequence length="410" mass="45438">MVFPDDFLWGTATAGHQVEGNNVASDFWALEHTPGSRFAEPSGDACDHYRLYREDIALLRDLGFTSYRFSIEWSRVEPEPGIVSRAAIEHYRDVLNACHELGVTPMVTLHHFTSPKWLPELGGWESEETPDRFAAYCRVVMAELGSLIPYVVTINEANIACLTRRMIKNLPAENFSAEQVPVGADIAGALVGADLPKVFLFAVGEAGPEIAKRAHVQAREAIREVSPSTKVGVTLALQDYQPAPGAEEAALEQWSENFDDFLPSITDDDFLGVQNYTRALVGPGHAPATREGVELTQMGYEFYPRALENVLRRAATAGLPLIVTENGVATTDDTRRVEFVREATEGLARCLADGIDVRGYFYWSALDNYEWMFGYRPKFGLIAVDRATQRRTVKDSARFLGAIAKRNSLS</sequence>
<keyword evidence="6" id="KW-1185">Reference proteome</keyword>
<evidence type="ECO:0000256" key="4">
    <source>
        <dbReference type="RuleBase" id="RU003690"/>
    </source>
</evidence>
<dbReference type="PANTHER" id="PTHR10353">
    <property type="entry name" value="GLYCOSYL HYDROLASE"/>
    <property type="match status" value="1"/>
</dbReference>
<dbReference type="EMBL" id="JAAMPJ010000015">
    <property type="protein sequence ID" value="NGY65283.1"/>
    <property type="molecule type" value="Genomic_DNA"/>
</dbReference>
<comment type="similarity">
    <text evidence="1 4">Belongs to the glycosyl hydrolase 1 family.</text>
</comment>
<keyword evidence="3" id="KW-0326">Glycosidase</keyword>
<reference evidence="5 6" key="1">
    <citation type="submission" date="2020-03" db="EMBL/GenBank/DDBJ databases">
        <title>Isolation and identification of active actinomycetes.</title>
        <authorList>
            <person name="Sun X."/>
        </authorList>
    </citation>
    <scope>NUCLEOTIDE SEQUENCE [LARGE SCALE GENOMIC DNA]</scope>
    <source>
        <strain evidence="5 6">NEAU-D13</strain>
    </source>
</reference>
<protein>
    <submittedName>
        <fullName evidence="5">Family 1 glycosylhydrolase</fullName>
    </submittedName>
</protein>
<dbReference type="AlphaFoldDB" id="A0A7C9RZN8"/>
<dbReference type="Pfam" id="PF00232">
    <property type="entry name" value="Glyco_hydro_1"/>
    <property type="match status" value="2"/>
</dbReference>
<dbReference type="Gene3D" id="3.20.20.80">
    <property type="entry name" value="Glycosidases"/>
    <property type="match status" value="1"/>
</dbReference>
<keyword evidence="2 5" id="KW-0378">Hydrolase</keyword>
<dbReference type="PANTHER" id="PTHR10353:SF36">
    <property type="entry name" value="LP05116P"/>
    <property type="match status" value="1"/>
</dbReference>
<evidence type="ECO:0000313" key="6">
    <source>
        <dbReference type="Proteomes" id="UP000481360"/>
    </source>
</evidence>
<dbReference type="GO" id="GO:0005829">
    <property type="term" value="C:cytosol"/>
    <property type="evidence" value="ECO:0007669"/>
    <property type="project" value="TreeGrafter"/>
</dbReference>
<proteinExistence type="inferred from homology"/>
<organism evidence="5 6">
    <name type="scientific">Lentzea alba</name>
    <dbReference type="NCBI Taxonomy" id="2714351"/>
    <lineage>
        <taxon>Bacteria</taxon>
        <taxon>Bacillati</taxon>
        <taxon>Actinomycetota</taxon>
        <taxon>Actinomycetes</taxon>
        <taxon>Pseudonocardiales</taxon>
        <taxon>Pseudonocardiaceae</taxon>
        <taxon>Lentzea</taxon>
    </lineage>
</organism>
<dbReference type="RefSeq" id="WP_166054086.1">
    <property type="nucleotide sequence ID" value="NZ_JAAMPJ010000015.1"/>
</dbReference>
<name>A0A7C9RZN8_9PSEU</name>
<dbReference type="InterPro" id="IPR017853">
    <property type="entry name" value="GH"/>
</dbReference>
<accession>A0A7C9RZN8</accession>
<dbReference type="GO" id="GO:0008422">
    <property type="term" value="F:beta-glucosidase activity"/>
    <property type="evidence" value="ECO:0007669"/>
    <property type="project" value="TreeGrafter"/>
</dbReference>
<dbReference type="InterPro" id="IPR001360">
    <property type="entry name" value="Glyco_hydro_1"/>
</dbReference>
<dbReference type="SUPFAM" id="SSF51445">
    <property type="entry name" value="(Trans)glycosidases"/>
    <property type="match status" value="1"/>
</dbReference>
<gene>
    <name evidence="5" type="ORF">G7043_40950</name>
</gene>
<evidence type="ECO:0000313" key="5">
    <source>
        <dbReference type="EMBL" id="NGY65283.1"/>
    </source>
</evidence>
<evidence type="ECO:0000256" key="1">
    <source>
        <dbReference type="ARBA" id="ARBA00010838"/>
    </source>
</evidence>